<dbReference type="Proteomes" id="UP000094094">
    <property type="component" value="Chromosome"/>
</dbReference>
<evidence type="ECO:0000256" key="4">
    <source>
        <dbReference type="SAM" id="MobiDB-lite"/>
    </source>
</evidence>
<dbReference type="GO" id="GO:0004177">
    <property type="term" value="F:aminopeptidase activity"/>
    <property type="evidence" value="ECO:0007669"/>
    <property type="project" value="UniProtKB-KW"/>
</dbReference>
<dbReference type="InterPro" id="IPR029058">
    <property type="entry name" value="AB_hydrolase_fold"/>
</dbReference>
<sequence>MKITRQLCLPLLLTGLLASAVAAPSTATARTGGAHPATAPPGTVGPAAPRPAADDIRARIAAVPGMRVVKENPAPAGYRSFALVYRQPVDHRHPGRGSFEQRLSLLHRSTARPMVLYTGGYDLNTRDPGFRAEPTGIVDGNQISVEQRYFGTSRPHPTDWSKLDIWQAASDHHRLIRALKTVYRAAWISTGGSKGGMATVYHRRFYPHDVAGSVVYSAPNNTDDRDDTAVDRFLQRVGSPACRSALTAVQRAMLGTRRAEMAGRLARRSADQGYTFHTVGSADRALELTVLQLPLLFWMQQEEGDDCAIPGPAAPGDALFTWFAEKTMLPAFSDYYLAAMTASYYQLGTQLGQVSMAAPQLAGLLRYPGIQEMRTYVPRSIPLRFRPDAMPDIDRWVRHHGSELLFVYGERDPARAEPFRTGRGSRDAHVYLAPHTSHVVRIGKLAPRDRARATSALRRWAGVDSPTEW</sequence>
<dbReference type="GO" id="GO:0008239">
    <property type="term" value="F:dipeptidyl-peptidase activity"/>
    <property type="evidence" value="ECO:0007669"/>
    <property type="project" value="TreeGrafter"/>
</dbReference>
<evidence type="ECO:0000313" key="6">
    <source>
        <dbReference type="EMBL" id="AOP49611.1"/>
    </source>
</evidence>
<dbReference type="Pfam" id="PF05576">
    <property type="entry name" value="Peptidase_S37"/>
    <property type="match status" value="1"/>
</dbReference>
<dbReference type="GO" id="GO:0006508">
    <property type="term" value="P:proteolysis"/>
    <property type="evidence" value="ECO:0007669"/>
    <property type="project" value="UniProtKB-KW"/>
</dbReference>
<dbReference type="PANTHER" id="PTHR11010:SF38">
    <property type="entry name" value="LYSOSOMAL PRO-X CARBOXYPEPTIDASE"/>
    <property type="match status" value="1"/>
</dbReference>
<dbReference type="EMBL" id="CP017157">
    <property type="protein sequence ID" value="AOP49611.1"/>
    <property type="molecule type" value="Genomic_DNA"/>
</dbReference>
<dbReference type="ESTHER" id="9actn-a0a1d7vsa2">
    <property type="family name" value="Peptidase_S37"/>
</dbReference>
<protein>
    <submittedName>
        <fullName evidence="6">Aminopeptidase</fullName>
    </submittedName>
</protein>
<evidence type="ECO:0000256" key="1">
    <source>
        <dbReference type="ARBA" id="ARBA00022670"/>
    </source>
</evidence>
<feature type="signal peptide" evidence="5">
    <location>
        <begin position="1"/>
        <end position="22"/>
    </location>
</feature>
<dbReference type="OrthoDB" id="3979391at2"/>
<keyword evidence="1" id="KW-0645">Protease</keyword>
<accession>A0A1D7VSA2</accession>
<dbReference type="AlphaFoldDB" id="A0A1D7VSA2"/>
<feature type="chain" id="PRO_5039045597" evidence="5">
    <location>
        <begin position="23"/>
        <end position="469"/>
    </location>
</feature>
<evidence type="ECO:0000256" key="2">
    <source>
        <dbReference type="ARBA" id="ARBA00022729"/>
    </source>
</evidence>
<dbReference type="KEGG" id="slc:SL103_28210"/>
<dbReference type="Gene3D" id="3.40.50.1820">
    <property type="entry name" value="alpha/beta hydrolase"/>
    <property type="match status" value="1"/>
</dbReference>
<name>A0A1D7VSA2_9ACTN</name>
<gene>
    <name evidence="6" type="ORF">SL103_28210</name>
</gene>
<keyword evidence="2 5" id="KW-0732">Signal</keyword>
<evidence type="ECO:0000313" key="7">
    <source>
        <dbReference type="Proteomes" id="UP000094094"/>
    </source>
</evidence>
<keyword evidence="3" id="KW-0378">Hydrolase</keyword>
<evidence type="ECO:0000256" key="3">
    <source>
        <dbReference type="ARBA" id="ARBA00022801"/>
    </source>
</evidence>
<organism evidence="6 7">
    <name type="scientific">Streptomyces lydicus</name>
    <dbReference type="NCBI Taxonomy" id="47763"/>
    <lineage>
        <taxon>Bacteria</taxon>
        <taxon>Bacillati</taxon>
        <taxon>Actinomycetota</taxon>
        <taxon>Actinomycetes</taxon>
        <taxon>Kitasatosporales</taxon>
        <taxon>Streptomycetaceae</taxon>
        <taxon>Streptomyces</taxon>
    </lineage>
</organism>
<reference evidence="6 7" key="1">
    <citation type="submission" date="2016-09" db="EMBL/GenBank/DDBJ databases">
        <title>Complete genome sequencing of Streptomyces lydicus 103 and metabolic pathways analysis of antibiotic biosynthesis.</title>
        <authorList>
            <person name="Jia N."/>
            <person name="Ding M.-Z."/>
            <person name="Gao F."/>
            <person name="Yuan Y.-J."/>
        </authorList>
    </citation>
    <scope>NUCLEOTIDE SEQUENCE [LARGE SCALE GENOMIC DNA]</scope>
    <source>
        <strain evidence="6 7">103</strain>
    </source>
</reference>
<evidence type="ECO:0000256" key="5">
    <source>
        <dbReference type="SAM" id="SignalP"/>
    </source>
</evidence>
<feature type="region of interest" description="Disordered" evidence="4">
    <location>
        <begin position="28"/>
        <end position="50"/>
    </location>
</feature>
<proteinExistence type="predicted"/>
<dbReference type="InterPro" id="IPR008761">
    <property type="entry name" value="Peptidase_S37"/>
</dbReference>
<keyword evidence="6" id="KW-0031">Aminopeptidase</keyword>
<dbReference type="SUPFAM" id="SSF53474">
    <property type="entry name" value="alpha/beta-Hydrolases"/>
    <property type="match status" value="1"/>
</dbReference>
<dbReference type="PANTHER" id="PTHR11010">
    <property type="entry name" value="PROTEASE S28 PRO-X CARBOXYPEPTIDASE-RELATED"/>
    <property type="match status" value="1"/>
</dbReference>
<keyword evidence="7" id="KW-1185">Reference proteome</keyword>
<dbReference type="RefSeq" id="WP_069571719.1">
    <property type="nucleotide sequence ID" value="NZ_CP017157.1"/>
</dbReference>